<feature type="region of interest" description="Disordered" evidence="2">
    <location>
        <begin position="1"/>
        <end position="74"/>
    </location>
</feature>
<dbReference type="GO" id="GO:0006606">
    <property type="term" value="P:protein import into nucleus"/>
    <property type="evidence" value="ECO:0007669"/>
    <property type="project" value="InterPro"/>
</dbReference>
<evidence type="ECO:0000256" key="1">
    <source>
        <dbReference type="PROSITE-ProRule" id="PRU00561"/>
    </source>
</evidence>
<organism evidence="4 5">
    <name type="scientific">Lithospermum erythrorhizon</name>
    <name type="common">Purple gromwell</name>
    <name type="synonym">Lithospermum officinale var. erythrorhizon</name>
    <dbReference type="NCBI Taxonomy" id="34254"/>
    <lineage>
        <taxon>Eukaryota</taxon>
        <taxon>Viridiplantae</taxon>
        <taxon>Streptophyta</taxon>
        <taxon>Embryophyta</taxon>
        <taxon>Tracheophyta</taxon>
        <taxon>Spermatophyta</taxon>
        <taxon>Magnoliopsida</taxon>
        <taxon>eudicotyledons</taxon>
        <taxon>Gunneridae</taxon>
        <taxon>Pentapetalae</taxon>
        <taxon>asterids</taxon>
        <taxon>lamiids</taxon>
        <taxon>Boraginales</taxon>
        <taxon>Boraginaceae</taxon>
        <taxon>Boraginoideae</taxon>
        <taxon>Lithospermeae</taxon>
        <taxon>Lithospermum</taxon>
    </lineage>
</organism>
<name>A0AAV3PBS6_LITER</name>
<dbReference type="GO" id="GO:0061608">
    <property type="term" value="F:nuclear import signal receptor activity"/>
    <property type="evidence" value="ECO:0007669"/>
    <property type="project" value="InterPro"/>
</dbReference>
<proteinExistence type="predicted"/>
<protein>
    <recommendedName>
        <fullName evidence="3">IBB domain-containing protein</fullName>
    </recommendedName>
</protein>
<dbReference type="PROSITE" id="PS51214">
    <property type="entry name" value="IBB"/>
    <property type="match status" value="1"/>
</dbReference>
<feature type="compositionally biased region" description="Basic and acidic residues" evidence="2">
    <location>
        <begin position="1"/>
        <end position="29"/>
    </location>
</feature>
<dbReference type="EMBL" id="BAABME010001278">
    <property type="protein sequence ID" value="GAA0148673.1"/>
    <property type="molecule type" value="Genomic_DNA"/>
</dbReference>
<reference evidence="4 5" key="1">
    <citation type="submission" date="2024-01" db="EMBL/GenBank/DDBJ databases">
        <title>The complete chloroplast genome sequence of Lithospermum erythrorhizon: insights into the phylogenetic relationship among Boraginaceae species and the maternal lineages of purple gromwells.</title>
        <authorList>
            <person name="Okada T."/>
            <person name="Watanabe K."/>
        </authorList>
    </citation>
    <scope>NUCLEOTIDE SEQUENCE [LARGE SCALE GENOMIC DNA]</scope>
</reference>
<evidence type="ECO:0000313" key="5">
    <source>
        <dbReference type="Proteomes" id="UP001454036"/>
    </source>
</evidence>
<dbReference type="SUPFAM" id="SSF48371">
    <property type="entry name" value="ARM repeat"/>
    <property type="match status" value="1"/>
</dbReference>
<keyword evidence="1" id="KW-0813">Transport</keyword>
<comment type="caution">
    <text evidence="4">The sequence shown here is derived from an EMBL/GenBank/DDBJ whole genome shotgun (WGS) entry which is preliminary data.</text>
</comment>
<gene>
    <name evidence="4" type="ORF">LIER_08052</name>
</gene>
<evidence type="ECO:0000259" key="3">
    <source>
        <dbReference type="PROSITE" id="PS51214"/>
    </source>
</evidence>
<dbReference type="Proteomes" id="UP001454036">
    <property type="component" value="Unassembled WGS sequence"/>
</dbReference>
<accession>A0AAV3PBS6</accession>
<dbReference type="InterPro" id="IPR016024">
    <property type="entry name" value="ARM-type_fold"/>
</dbReference>
<keyword evidence="5" id="KW-1185">Reference proteome</keyword>
<dbReference type="AlphaFoldDB" id="A0AAV3PBS6"/>
<evidence type="ECO:0000256" key="2">
    <source>
        <dbReference type="SAM" id="MobiDB-lite"/>
    </source>
</evidence>
<feature type="compositionally biased region" description="Basic and acidic residues" evidence="2">
    <location>
        <begin position="45"/>
        <end position="54"/>
    </location>
</feature>
<sequence length="147" mass="16826">MVADIVESKRRRENQLSEIRKNKREDILLMKRSKGLQIQRQPTQSEKKGSDHGDSSLFSSESDDDKTKASSTSISIRSKVHCLFDHEQTDHKISRRIIFAKSGEYLSVKSSPIQISEKISKALIGKYVLVQFRCRKSLTHLIPKISL</sequence>
<dbReference type="InterPro" id="IPR002652">
    <property type="entry name" value="Importin-a_IBB"/>
</dbReference>
<evidence type="ECO:0000313" key="4">
    <source>
        <dbReference type="EMBL" id="GAA0148673.1"/>
    </source>
</evidence>
<feature type="domain" description="IBB" evidence="3">
    <location>
        <begin position="1"/>
        <end position="41"/>
    </location>
</feature>
<dbReference type="Pfam" id="PF01749">
    <property type="entry name" value="IBB"/>
    <property type="match status" value="1"/>
</dbReference>